<protein>
    <recommendedName>
        <fullName evidence="4">DUF1735 domain-containing protein</fullName>
    </recommendedName>
</protein>
<sequence length="251" mass="27215">MLRFSKVILLAALVLLAACRKGDPVSEFSFASFTAELLALPGTADLDIYVGETKVDSLTAGRTAGLPTPLMMAAGQSTTISFRKAGTDSLVLDTVVNAIAGDRLDLKLAYSPALGVTSFMTASEGNIPADSAVFFLFNQLPVEIQADDAHVDAYLFKFDGVDFVESGISWTNLERNKLHTNQITLAVNGENGLPLQYIIRLKNSVTGEYLSDGFGMTDIPLNFIPGQRQIASVKAMEFFGMWLYYAENTIY</sequence>
<evidence type="ECO:0008006" key="4">
    <source>
        <dbReference type="Google" id="ProtNLM"/>
    </source>
</evidence>
<dbReference type="RefSeq" id="WP_162334173.1">
    <property type="nucleotide sequence ID" value="NZ_CP048113.1"/>
</dbReference>
<proteinExistence type="predicted"/>
<evidence type="ECO:0000313" key="2">
    <source>
        <dbReference type="EMBL" id="QHS62539.1"/>
    </source>
</evidence>
<dbReference type="KEGG" id="chih:GWR21_24025"/>
<evidence type="ECO:0000256" key="1">
    <source>
        <dbReference type="SAM" id="SignalP"/>
    </source>
</evidence>
<name>A0A6B9ZL55_9BACT</name>
<dbReference type="EMBL" id="CP048113">
    <property type="protein sequence ID" value="QHS62539.1"/>
    <property type="molecule type" value="Genomic_DNA"/>
</dbReference>
<feature type="chain" id="PRO_5025691116" description="DUF1735 domain-containing protein" evidence="1">
    <location>
        <begin position="18"/>
        <end position="251"/>
    </location>
</feature>
<dbReference type="PROSITE" id="PS51257">
    <property type="entry name" value="PROKAR_LIPOPROTEIN"/>
    <property type="match status" value="1"/>
</dbReference>
<gene>
    <name evidence="2" type="ORF">GWR21_24025</name>
</gene>
<dbReference type="AlphaFoldDB" id="A0A6B9ZL55"/>
<evidence type="ECO:0000313" key="3">
    <source>
        <dbReference type="Proteomes" id="UP000476411"/>
    </source>
</evidence>
<keyword evidence="1" id="KW-0732">Signal</keyword>
<reference evidence="2 3" key="1">
    <citation type="submission" date="2020-01" db="EMBL/GenBank/DDBJ databases">
        <title>Complete genome sequence of Chitinophaga sp. H33E-04 isolated from quinoa roots.</title>
        <authorList>
            <person name="Weon H.-Y."/>
            <person name="Lee S.A."/>
        </authorList>
    </citation>
    <scope>NUCLEOTIDE SEQUENCE [LARGE SCALE GENOMIC DNA]</scope>
    <source>
        <strain evidence="2 3">H33E-04</strain>
    </source>
</reference>
<organism evidence="2 3">
    <name type="scientific">Chitinophaga agri</name>
    <dbReference type="NCBI Taxonomy" id="2703787"/>
    <lineage>
        <taxon>Bacteria</taxon>
        <taxon>Pseudomonadati</taxon>
        <taxon>Bacteroidota</taxon>
        <taxon>Chitinophagia</taxon>
        <taxon>Chitinophagales</taxon>
        <taxon>Chitinophagaceae</taxon>
        <taxon>Chitinophaga</taxon>
    </lineage>
</organism>
<keyword evidence="3" id="KW-1185">Reference proteome</keyword>
<feature type="signal peptide" evidence="1">
    <location>
        <begin position="1"/>
        <end position="17"/>
    </location>
</feature>
<dbReference type="Proteomes" id="UP000476411">
    <property type="component" value="Chromosome"/>
</dbReference>
<accession>A0A6B9ZL55</accession>